<organism evidence="1 2">
    <name type="scientific">Leptospira inadai serovar Lyme</name>
    <dbReference type="NCBI Taxonomy" id="293084"/>
    <lineage>
        <taxon>Bacteria</taxon>
        <taxon>Pseudomonadati</taxon>
        <taxon>Spirochaetota</taxon>
        <taxon>Spirochaetia</taxon>
        <taxon>Leptospirales</taxon>
        <taxon>Leptospiraceae</taxon>
        <taxon>Leptospira</taxon>
    </lineage>
</organism>
<evidence type="ECO:0000313" key="1">
    <source>
        <dbReference type="EMBL" id="PNV76234.1"/>
    </source>
</evidence>
<evidence type="ECO:0000313" key="2">
    <source>
        <dbReference type="Proteomes" id="UP000094669"/>
    </source>
</evidence>
<sequence>MYRFTVGTNPNDIASLRIDFLNRLIGLNLISQNIFPRKNSKHTGHWLSYRQDKQEVESYYYCHFYL</sequence>
<reference evidence="1" key="1">
    <citation type="submission" date="2018-01" db="EMBL/GenBank/DDBJ databases">
        <title>Genomic characterization of Leptospira inadai serogroup Lyme isolated from captured rat in Brazil and comparative analysis with human reference strain.</title>
        <authorList>
            <person name="Moreno L.Z."/>
            <person name="Loureiro A.P."/>
            <person name="Miraglia F."/>
            <person name="Kremer F.S."/>
            <person name="Eslabao M.R."/>
            <person name="Dellagostin O.A."/>
            <person name="Lilenbaum W."/>
            <person name="Moreno A.M."/>
        </authorList>
    </citation>
    <scope>NUCLEOTIDE SEQUENCE [LARGE SCALE GENOMIC DNA]</scope>
    <source>
        <strain evidence="1">M34/99</strain>
    </source>
</reference>
<name>A0ABX4YM60_9LEPT</name>
<comment type="caution">
    <text evidence="1">The sequence shown here is derived from an EMBL/GenBank/DDBJ whole genome shotgun (WGS) entry which is preliminary data.</text>
</comment>
<accession>A0ABX4YM60</accession>
<dbReference type="EMBL" id="MCRM02000003">
    <property type="protein sequence ID" value="PNV76234.1"/>
    <property type="molecule type" value="Genomic_DNA"/>
</dbReference>
<gene>
    <name evidence="1" type="ORF">BES34_004315</name>
</gene>
<proteinExistence type="predicted"/>
<protein>
    <submittedName>
        <fullName evidence="1">Uncharacterized protein</fullName>
    </submittedName>
</protein>
<dbReference type="Proteomes" id="UP000094669">
    <property type="component" value="Unassembled WGS sequence"/>
</dbReference>
<keyword evidence="2" id="KW-1185">Reference proteome</keyword>